<dbReference type="InterPro" id="IPR001173">
    <property type="entry name" value="Glyco_trans_2-like"/>
</dbReference>
<sequence length="341" mass="36915">MPSEPRLLAGTPPPGHAYDADIVILSHHRPRETIAAIRSAAAQTGLDSHVIVLDQNSPPGMRAALATVATEFPHVALYGVGQNFGVPGGRNRVSALGHGRTIIALDNDAVFAARDTAARAAIRIAGTADLAAIGFRILAADGRSLDLTSWGYPKRLLPRADGFFAATTFVGCGHALSRACFERLGGYDESLFFTWEEYEFARRAIAAGWRIEHHGDLAVIHEVSPEARVNWNAGRWHQYVRNRLLIAHDWNGLSGFLFRAGIYLARGINACRLRPTLDAIAEAHALARTRPRHQETAEARHYVFRNEIRHRLPGGARLIGAGATASARRPPTAAPPAPTGP</sequence>
<protein>
    <submittedName>
        <fullName evidence="6">Glycosyl transferase, family 2</fullName>
    </submittedName>
</protein>
<evidence type="ECO:0000256" key="3">
    <source>
        <dbReference type="ARBA" id="ARBA00022679"/>
    </source>
</evidence>
<keyword evidence="2" id="KW-0328">Glycosyltransferase</keyword>
<dbReference type="KEGG" id="acr:Acry_0072"/>
<keyword evidence="3 6" id="KW-0808">Transferase</keyword>
<dbReference type="InterPro" id="IPR029044">
    <property type="entry name" value="Nucleotide-diphossugar_trans"/>
</dbReference>
<evidence type="ECO:0000259" key="5">
    <source>
        <dbReference type="Pfam" id="PF00535"/>
    </source>
</evidence>
<dbReference type="EMBL" id="CP000697">
    <property type="protein sequence ID" value="ABQ29301.1"/>
    <property type="molecule type" value="Genomic_DNA"/>
</dbReference>
<dbReference type="Proteomes" id="UP000000245">
    <property type="component" value="Chromosome"/>
</dbReference>
<organism evidence="6 7">
    <name type="scientific">Acidiphilium cryptum (strain JF-5)</name>
    <dbReference type="NCBI Taxonomy" id="349163"/>
    <lineage>
        <taxon>Bacteria</taxon>
        <taxon>Pseudomonadati</taxon>
        <taxon>Pseudomonadota</taxon>
        <taxon>Alphaproteobacteria</taxon>
        <taxon>Acetobacterales</taxon>
        <taxon>Acidocellaceae</taxon>
        <taxon>Acidiphilium</taxon>
    </lineage>
</organism>
<feature type="region of interest" description="Disordered" evidence="4">
    <location>
        <begin position="322"/>
        <end position="341"/>
    </location>
</feature>
<dbReference type="GO" id="GO:0016757">
    <property type="term" value="F:glycosyltransferase activity"/>
    <property type="evidence" value="ECO:0007669"/>
    <property type="project" value="UniProtKB-KW"/>
</dbReference>
<evidence type="ECO:0000256" key="1">
    <source>
        <dbReference type="ARBA" id="ARBA00006739"/>
    </source>
</evidence>
<evidence type="ECO:0000313" key="7">
    <source>
        <dbReference type="Proteomes" id="UP000000245"/>
    </source>
</evidence>
<dbReference type="eggNOG" id="COG1216">
    <property type="taxonomic scope" value="Bacteria"/>
</dbReference>
<evidence type="ECO:0000256" key="4">
    <source>
        <dbReference type="SAM" id="MobiDB-lite"/>
    </source>
</evidence>
<dbReference type="HOGENOM" id="CLU_839223_0_0_5"/>
<accession>A5FUL9</accession>
<feature type="compositionally biased region" description="Low complexity" evidence="4">
    <location>
        <begin position="322"/>
        <end position="331"/>
    </location>
</feature>
<dbReference type="Pfam" id="PF00535">
    <property type="entry name" value="Glycos_transf_2"/>
    <property type="match status" value="1"/>
</dbReference>
<dbReference type="SUPFAM" id="SSF53448">
    <property type="entry name" value="Nucleotide-diphospho-sugar transferases"/>
    <property type="match status" value="1"/>
</dbReference>
<name>A5FUL9_ACICJ</name>
<reference evidence="6 7" key="1">
    <citation type="submission" date="2007-05" db="EMBL/GenBank/DDBJ databases">
        <title>Complete sequence of chromosome of Acidiphilium cryptum JF-5.</title>
        <authorList>
            <consortium name="US DOE Joint Genome Institute"/>
            <person name="Copeland A."/>
            <person name="Lucas S."/>
            <person name="Lapidus A."/>
            <person name="Barry K."/>
            <person name="Detter J.C."/>
            <person name="Glavina del Rio T."/>
            <person name="Hammon N."/>
            <person name="Israni S."/>
            <person name="Dalin E."/>
            <person name="Tice H."/>
            <person name="Pitluck S."/>
            <person name="Sims D."/>
            <person name="Brettin T."/>
            <person name="Bruce D."/>
            <person name="Han C."/>
            <person name="Schmutz J."/>
            <person name="Larimer F."/>
            <person name="Land M."/>
            <person name="Hauser L."/>
            <person name="Kyrpides N."/>
            <person name="Kim E."/>
            <person name="Magnuson T."/>
            <person name="Richardson P."/>
        </authorList>
    </citation>
    <scope>NUCLEOTIDE SEQUENCE [LARGE SCALE GENOMIC DNA]</scope>
    <source>
        <strain evidence="6 7">JF-5</strain>
    </source>
</reference>
<feature type="domain" description="Glycosyltransferase 2-like" evidence="5">
    <location>
        <begin position="22"/>
        <end position="178"/>
    </location>
</feature>
<dbReference type="PANTHER" id="PTHR43179">
    <property type="entry name" value="RHAMNOSYLTRANSFERASE WBBL"/>
    <property type="match status" value="1"/>
</dbReference>
<evidence type="ECO:0000313" key="6">
    <source>
        <dbReference type="EMBL" id="ABQ29301.1"/>
    </source>
</evidence>
<gene>
    <name evidence="6" type="ordered locus">Acry_0072</name>
</gene>
<dbReference type="Gene3D" id="3.90.550.10">
    <property type="entry name" value="Spore Coat Polysaccharide Biosynthesis Protein SpsA, Chain A"/>
    <property type="match status" value="1"/>
</dbReference>
<dbReference type="RefSeq" id="WP_011941257.1">
    <property type="nucleotide sequence ID" value="NC_009484.1"/>
</dbReference>
<feature type="compositionally biased region" description="Pro residues" evidence="4">
    <location>
        <begin position="332"/>
        <end position="341"/>
    </location>
</feature>
<dbReference type="CAZy" id="GT2">
    <property type="family name" value="Glycosyltransferase Family 2"/>
</dbReference>
<keyword evidence="7" id="KW-1185">Reference proteome</keyword>
<evidence type="ECO:0000256" key="2">
    <source>
        <dbReference type="ARBA" id="ARBA00022676"/>
    </source>
</evidence>
<dbReference type="AlphaFoldDB" id="A5FUL9"/>
<dbReference type="STRING" id="349163.Acry_0072"/>
<comment type="similarity">
    <text evidence="1">Belongs to the glycosyltransferase 2 family.</text>
</comment>
<proteinExistence type="inferred from homology"/>
<dbReference type="PANTHER" id="PTHR43179:SF12">
    <property type="entry name" value="GALACTOFURANOSYLTRANSFERASE GLFT2"/>
    <property type="match status" value="1"/>
</dbReference>